<evidence type="ECO:0000313" key="8">
    <source>
        <dbReference type="EMBL" id="RHN78630.1"/>
    </source>
</evidence>
<dbReference type="EC" id="5.99.1.2" evidence="8"/>
<dbReference type="GO" id="GO:0016853">
    <property type="term" value="F:isomerase activity"/>
    <property type="evidence" value="ECO:0007669"/>
    <property type="project" value="UniProtKB-KW"/>
</dbReference>
<evidence type="ECO:0000259" key="7">
    <source>
        <dbReference type="PROSITE" id="PS51999"/>
    </source>
</evidence>
<keyword evidence="2 4" id="KW-0863">Zinc-finger</keyword>
<dbReference type="InterPro" id="IPR010666">
    <property type="entry name" value="Znf_GRF"/>
</dbReference>
<evidence type="ECO:0000256" key="2">
    <source>
        <dbReference type="ARBA" id="ARBA00022771"/>
    </source>
</evidence>
<keyword evidence="6" id="KW-0812">Transmembrane</keyword>
<dbReference type="GO" id="GO:0008270">
    <property type="term" value="F:zinc ion binding"/>
    <property type="evidence" value="ECO:0007669"/>
    <property type="project" value="UniProtKB-KW"/>
</dbReference>
<feature type="transmembrane region" description="Helical" evidence="6">
    <location>
        <begin position="128"/>
        <end position="153"/>
    </location>
</feature>
<name>A0A396JK36_MEDTR</name>
<evidence type="ECO:0000256" key="5">
    <source>
        <dbReference type="SAM" id="MobiDB-lite"/>
    </source>
</evidence>
<dbReference type="Pfam" id="PF06839">
    <property type="entry name" value="Zn_ribbon_GRF"/>
    <property type="match status" value="1"/>
</dbReference>
<evidence type="ECO:0000256" key="3">
    <source>
        <dbReference type="ARBA" id="ARBA00022833"/>
    </source>
</evidence>
<keyword evidence="1" id="KW-0479">Metal-binding</keyword>
<evidence type="ECO:0000256" key="4">
    <source>
        <dbReference type="PROSITE-ProRule" id="PRU01343"/>
    </source>
</evidence>
<dbReference type="PROSITE" id="PS51999">
    <property type="entry name" value="ZF_GRF"/>
    <property type="match status" value="1"/>
</dbReference>
<feature type="domain" description="GRF-type" evidence="7">
    <location>
        <begin position="37"/>
        <end position="83"/>
    </location>
</feature>
<sequence length="156" mass="17987">MASFRSNSSNSRNKVDGSSHSNVVLRNRSEDQDLIECWCKEPSILRTVTKMGPNRERKFWGCREWMPNDDVVGCGYFNWLSKSKSDETQEQTQQLGTQCVECYKKEMVLMSITRKLSKKKNEEKSTKYMLKMVVVICLFLVVICIITTIGLIVNSL</sequence>
<organism evidence="8">
    <name type="scientific">Medicago truncatula</name>
    <name type="common">Barrel medic</name>
    <name type="synonym">Medicago tribuloides</name>
    <dbReference type="NCBI Taxonomy" id="3880"/>
    <lineage>
        <taxon>Eukaryota</taxon>
        <taxon>Viridiplantae</taxon>
        <taxon>Streptophyta</taxon>
        <taxon>Embryophyta</taxon>
        <taxon>Tracheophyta</taxon>
        <taxon>Spermatophyta</taxon>
        <taxon>Magnoliopsida</taxon>
        <taxon>eudicotyledons</taxon>
        <taxon>Gunneridae</taxon>
        <taxon>Pentapetalae</taxon>
        <taxon>rosids</taxon>
        <taxon>fabids</taxon>
        <taxon>Fabales</taxon>
        <taxon>Fabaceae</taxon>
        <taxon>Papilionoideae</taxon>
        <taxon>50 kb inversion clade</taxon>
        <taxon>NPAAA clade</taxon>
        <taxon>Hologalegina</taxon>
        <taxon>IRL clade</taxon>
        <taxon>Trifolieae</taxon>
        <taxon>Medicago</taxon>
    </lineage>
</organism>
<dbReference type="Proteomes" id="UP000265566">
    <property type="component" value="Chromosome 1"/>
</dbReference>
<comment type="caution">
    <text evidence="8">The sequence shown here is derived from an EMBL/GenBank/DDBJ whole genome shotgun (WGS) entry which is preliminary data.</text>
</comment>
<keyword evidence="3" id="KW-0862">Zinc</keyword>
<feature type="compositionally biased region" description="Low complexity" evidence="5">
    <location>
        <begin position="1"/>
        <end position="12"/>
    </location>
</feature>
<evidence type="ECO:0000256" key="1">
    <source>
        <dbReference type="ARBA" id="ARBA00022723"/>
    </source>
</evidence>
<dbReference type="EMBL" id="PSQE01000001">
    <property type="protein sequence ID" value="RHN78630.1"/>
    <property type="molecule type" value="Genomic_DNA"/>
</dbReference>
<keyword evidence="8" id="KW-0413">Isomerase</keyword>
<gene>
    <name evidence="8" type="ORF">MtrunA17_Chr1g0168021</name>
</gene>
<keyword evidence="6" id="KW-0472">Membrane</keyword>
<protein>
    <submittedName>
        <fullName evidence="8">Putative DNA topoisomerase transcription factor GRF family</fullName>
        <ecNumber evidence="8">5.99.1.2</ecNumber>
    </submittedName>
</protein>
<dbReference type="Gramene" id="rna2257">
    <property type="protein sequence ID" value="RHN78630.1"/>
    <property type="gene ID" value="gene2257"/>
</dbReference>
<reference evidence="8" key="1">
    <citation type="journal article" date="2018" name="Nat. Plants">
        <title>Whole-genome landscape of Medicago truncatula symbiotic genes.</title>
        <authorList>
            <person name="Pecrix Y."/>
            <person name="Gamas P."/>
            <person name="Carrere S."/>
        </authorList>
    </citation>
    <scope>NUCLEOTIDE SEQUENCE</scope>
    <source>
        <tissue evidence="8">Leaves</tissue>
    </source>
</reference>
<evidence type="ECO:0000256" key="6">
    <source>
        <dbReference type="SAM" id="Phobius"/>
    </source>
</evidence>
<proteinExistence type="predicted"/>
<feature type="region of interest" description="Disordered" evidence="5">
    <location>
        <begin position="1"/>
        <end position="20"/>
    </location>
</feature>
<accession>A0A396JK36</accession>
<dbReference type="AlphaFoldDB" id="A0A396JK36"/>
<keyword evidence="6" id="KW-1133">Transmembrane helix</keyword>